<name>A0A9X2PHY1_9HYPH</name>
<keyword evidence="1" id="KW-0732">Signal</keyword>
<sequence length="264" mass="28971">MRSVPAILAAVAMLYAPHARAQDAKLAQELSNPIASLISFPFQFNYDTNIGPANGSRVLLNIQPVIPFDLNEDWNLISRTIIPVVWQTDVAGRSGDQFGLSDTVQSLFLSPKEPGPAGIIWGVGPVFLLPTGTDDLLGSRQWGVGPTAVALKQTGGWTYGILANHIWSVAGDEEHPDVNSTFVQPFLTYTTKDAWTFAVNSEMTYDWTGENWSIPINFQISKLLTIHDQPVSLQAGVRYWARTSEYGPEGFGGRLSVTYLFPTQ</sequence>
<dbReference type="EMBL" id="JANTHZ010000014">
    <property type="protein sequence ID" value="MCS0497764.1"/>
    <property type="molecule type" value="Genomic_DNA"/>
</dbReference>
<reference evidence="2" key="1">
    <citation type="submission" date="2022-08" db="EMBL/GenBank/DDBJ databases">
        <authorList>
            <person name="Li F."/>
        </authorList>
    </citation>
    <scope>NUCLEOTIDE SEQUENCE</scope>
    <source>
        <strain evidence="2">MQZ15Z-1</strain>
    </source>
</reference>
<comment type="caution">
    <text evidence="2">The sequence shown here is derived from an EMBL/GenBank/DDBJ whole genome shotgun (WGS) entry which is preliminary data.</text>
</comment>
<evidence type="ECO:0000256" key="1">
    <source>
        <dbReference type="SAM" id="SignalP"/>
    </source>
</evidence>
<protein>
    <submittedName>
        <fullName evidence="2">Transporter</fullName>
    </submittedName>
</protein>
<gene>
    <name evidence="2" type="ORF">NVS89_21965</name>
</gene>
<accession>A0A9X2PHY1</accession>
<feature type="chain" id="PRO_5040873661" evidence="1">
    <location>
        <begin position="22"/>
        <end position="264"/>
    </location>
</feature>
<organism evidence="2 3">
    <name type="scientific">Ancylobacter mangrovi</name>
    <dbReference type="NCBI Taxonomy" id="2972472"/>
    <lineage>
        <taxon>Bacteria</taxon>
        <taxon>Pseudomonadati</taxon>
        <taxon>Pseudomonadota</taxon>
        <taxon>Alphaproteobacteria</taxon>
        <taxon>Hyphomicrobiales</taxon>
        <taxon>Xanthobacteraceae</taxon>
        <taxon>Ancylobacter</taxon>
    </lineage>
</organism>
<dbReference type="Proteomes" id="UP001151088">
    <property type="component" value="Unassembled WGS sequence"/>
</dbReference>
<evidence type="ECO:0000313" key="2">
    <source>
        <dbReference type="EMBL" id="MCS0497764.1"/>
    </source>
</evidence>
<proteinExistence type="predicted"/>
<evidence type="ECO:0000313" key="3">
    <source>
        <dbReference type="Proteomes" id="UP001151088"/>
    </source>
</evidence>
<dbReference type="AlphaFoldDB" id="A0A9X2PHY1"/>
<keyword evidence="3" id="KW-1185">Reference proteome</keyword>
<dbReference type="RefSeq" id="WP_258734916.1">
    <property type="nucleotide sequence ID" value="NZ_JANTHZ010000014.1"/>
</dbReference>
<feature type="signal peptide" evidence="1">
    <location>
        <begin position="1"/>
        <end position="21"/>
    </location>
</feature>